<dbReference type="InterPro" id="IPR032677">
    <property type="entry name" value="GTP_cyclohydro_II"/>
</dbReference>
<comment type="pathway">
    <text evidence="2">Cofactor biosynthesis; riboflavin biosynthesis; 5-amino-6-(D-ribitylamino)uracil from GTP: step 1/4.</text>
</comment>
<dbReference type="CDD" id="cd00641">
    <property type="entry name" value="GTP_cyclohydro2"/>
    <property type="match status" value="1"/>
</dbReference>
<comment type="caution">
    <text evidence="12">The sequence shown here is derived from an EMBL/GenBank/DDBJ whole genome shotgun (WGS) entry which is preliminary data.</text>
</comment>
<dbReference type="NCBIfam" id="NF001591">
    <property type="entry name" value="PRK00393.1"/>
    <property type="match status" value="1"/>
</dbReference>
<evidence type="ECO:0000256" key="1">
    <source>
        <dbReference type="ARBA" id="ARBA00001947"/>
    </source>
</evidence>
<evidence type="ECO:0000256" key="6">
    <source>
        <dbReference type="ARBA" id="ARBA00022741"/>
    </source>
</evidence>
<gene>
    <name evidence="12" type="ORF">B9G39_10075</name>
</gene>
<keyword evidence="4" id="KW-0686">Riboflavin biosynthesis</keyword>
<comment type="cofactor">
    <cofactor evidence="1">
        <name>Zn(2+)</name>
        <dbReference type="ChEBI" id="CHEBI:29105"/>
    </cofactor>
</comment>
<keyword evidence="13" id="KW-1185">Reference proteome</keyword>
<accession>A0A4P9VP33</accession>
<evidence type="ECO:0000256" key="7">
    <source>
        <dbReference type="ARBA" id="ARBA00022801"/>
    </source>
</evidence>
<dbReference type="InterPro" id="IPR036144">
    <property type="entry name" value="RibA-like_sf"/>
</dbReference>
<evidence type="ECO:0000259" key="11">
    <source>
        <dbReference type="Pfam" id="PF00925"/>
    </source>
</evidence>
<keyword evidence="6" id="KW-0547">Nucleotide-binding</keyword>
<feature type="domain" description="GTP cyclohydrolase II" evidence="11">
    <location>
        <begin position="31"/>
        <end position="185"/>
    </location>
</feature>
<keyword evidence="8" id="KW-0862">Zinc</keyword>
<protein>
    <recommendedName>
        <fullName evidence="3">GTP cyclohydrolase II</fullName>
        <ecNumber evidence="3">3.5.4.25</ecNumber>
    </recommendedName>
</protein>
<reference evidence="12 13" key="1">
    <citation type="submission" date="2017-04" db="EMBL/GenBank/DDBJ databases">
        <title>Draft genome sequence of Zooshikella ganghwensis VG4 isolated from Red Sea sediments.</title>
        <authorList>
            <person name="Rehman Z."/>
            <person name="Alam I."/>
            <person name="Kamau A."/>
            <person name="Bajic V."/>
            <person name="Leiknes T."/>
        </authorList>
    </citation>
    <scope>NUCLEOTIDE SEQUENCE [LARGE SCALE GENOMIC DNA]</scope>
    <source>
        <strain evidence="12 13">VG4</strain>
    </source>
</reference>
<evidence type="ECO:0000256" key="2">
    <source>
        <dbReference type="ARBA" id="ARBA00004853"/>
    </source>
</evidence>
<sequence>MITTDTVCLNSVVTRMKVRQHVEIPLTDQSIKATFYTFDGFDHTNEHLLIEIRNPQGEIPSIPKLRIHSECLTGDVFHSRRCDCGKQLKEAIELTSKEGGYIAYLRQEGRGIGLYNKLDAYHLQDNGMDTFEANLHLGFAEDAREFDMVAEMLKAININEVELITNNPKKIKALQNQGIKVVKRVATTRFETPDNFHYLRAKEEKENHCFGKLPRK</sequence>
<dbReference type="GO" id="GO:0009231">
    <property type="term" value="P:riboflavin biosynthetic process"/>
    <property type="evidence" value="ECO:0007669"/>
    <property type="project" value="UniProtKB-UniPathway"/>
</dbReference>
<keyword evidence="7 12" id="KW-0378">Hydrolase</keyword>
<dbReference type="UniPathway" id="UPA00275"/>
<dbReference type="GO" id="GO:0005829">
    <property type="term" value="C:cytosol"/>
    <property type="evidence" value="ECO:0007669"/>
    <property type="project" value="TreeGrafter"/>
</dbReference>
<evidence type="ECO:0000313" key="13">
    <source>
        <dbReference type="Proteomes" id="UP000257039"/>
    </source>
</evidence>
<keyword evidence="5" id="KW-0479">Metal-binding</keyword>
<evidence type="ECO:0000313" key="12">
    <source>
        <dbReference type="EMBL" id="RDH43762.1"/>
    </source>
</evidence>
<evidence type="ECO:0000256" key="3">
    <source>
        <dbReference type="ARBA" id="ARBA00012762"/>
    </source>
</evidence>
<evidence type="ECO:0000256" key="8">
    <source>
        <dbReference type="ARBA" id="ARBA00022833"/>
    </source>
</evidence>
<dbReference type="GO" id="GO:0005525">
    <property type="term" value="F:GTP binding"/>
    <property type="evidence" value="ECO:0007669"/>
    <property type="project" value="UniProtKB-KW"/>
</dbReference>
<dbReference type="GO" id="GO:0046872">
    <property type="term" value="F:metal ion binding"/>
    <property type="evidence" value="ECO:0007669"/>
    <property type="project" value="UniProtKB-KW"/>
</dbReference>
<dbReference type="Pfam" id="PF00925">
    <property type="entry name" value="GTP_cyclohydro2"/>
    <property type="match status" value="1"/>
</dbReference>
<dbReference type="PANTHER" id="PTHR21327">
    <property type="entry name" value="GTP CYCLOHYDROLASE II-RELATED"/>
    <property type="match status" value="1"/>
</dbReference>
<organism evidence="12 13">
    <name type="scientific">Zooshikella ganghwensis</name>
    <dbReference type="NCBI Taxonomy" id="202772"/>
    <lineage>
        <taxon>Bacteria</taxon>
        <taxon>Pseudomonadati</taxon>
        <taxon>Pseudomonadota</taxon>
        <taxon>Gammaproteobacteria</taxon>
        <taxon>Oceanospirillales</taxon>
        <taxon>Zooshikellaceae</taxon>
        <taxon>Zooshikella</taxon>
    </lineage>
</organism>
<evidence type="ECO:0000256" key="9">
    <source>
        <dbReference type="ARBA" id="ARBA00023134"/>
    </source>
</evidence>
<evidence type="ECO:0000256" key="4">
    <source>
        <dbReference type="ARBA" id="ARBA00022619"/>
    </source>
</evidence>
<dbReference type="SUPFAM" id="SSF142695">
    <property type="entry name" value="RibA-like"/>
    <property type="match status" value="1"/>
</dbReference>
<dbReference type="EC" id="3.5.4.25" evidence="3"/>
<dbReference type="InterPro" id="IPR000926">
    <property type="entry name" value="RibA"/>
</dbReference>
<dbReference type="Proteomes" id="UP000257039">
    <property type="component" value="Unassembled WGS sequence"/>
</dbReference>
<evidence type="ECO:0000256" key="10">
    <source>
        <dbReference type="ARBA" id="ARBA00049295"/>
    </source>
</evidence>
<evidence type="ECO:0000256" key="5">
    <source>
        <dbReference type="ARBA" id="ARBA00022723"/>
    </source>
</evidence>
<dbReference type="Gene3D" id="3.40.50.10990">
    <property type="entry name" value="GTP cyclohydrolase II"/>
    <property type="match status" value="1"/>
</dbReference>
<proteinExistence type="predicted"/>
<dbReference type="GO" id="GO:0003935">
    <property type="term" value="F:GTP cyclohydrolase II activity"/>
    <property type="evidence" value="ECO:0007669"/>
    <property type="project" value="UniProtKB-EC"/>
</dbReference>
<keyword evidence="9" id="KW-0342">GTP-binding</keyword>
<dbReference type="PANTHER" id="PTHR21327:SF18">
    <property type="entry name" value="3,4-DIHYDROXY-2-BUTANONE 4-PHOSPHATE SYNTHASE"/>
    <property type="match status" value="1"/>
</dbReference>
<dbReference type="AlphaFoldDB" id="A0A4P9VP33"/>
<dbReference type="EMBL" id="NDXW01000001">
    <property type="protein sequence ID" value="RDH43762.1"/>
    <property type="molecule type" value="Genomic_DNA"/>
</dbReference>
<name>A0A4P9VP33_9GAMM</name>
<comment type="catalytic activity">
    <reaction evidence="10">
        <text>GTP + 4 H2O = 2,5-diamino-6-hydroxy-4-(5-phosphoribosylamino)-pyrimidine + formate + 2 phosphate + 3 H(+)</text>
        <dbReference type="Rhea" id="RHEA:23704"/>
        <dbReference type="ChEBI" id="CHEBI:15377"/>
        <dbReference type="ChEBI" id="CHEBI:15378"/>
        <dbReference type="ChEBI" id="CHEBI:15740"/>
        <dbReference type="ChEBI" id="CHEBI:37565"/>
        <dbReference type="ChEBI" id="CHEBI:43474"/>
        <dbReference type="ChEBI" id="CHEBI:58614"/>
        <dbReference type="EC" id="3.5.4.25"/>
    </reaction>
</comment>